<evidence type="ECO:0000259" key="4">
    <source>
        <dbReference type="Pfam" id="PF14870"/>
    </source>
</evidence>
<keyword evidence="1" id="KW-0602">Photosynthesis</keyword>
<accession>A0A7Y7XZC3</accession>
<reference evidence="5 6" key="1">
    <citation type="submission" date="2020-04" db="EMBL/GenBank/DDBJ databases">
        <title>Molecular characterization of pseudomonads from Agaricus bisporus reveal novel blotch 2 pathogens in Western Europe.</title>
        <authorList>
            <person name="Taparia T."/>
            <person name="Krijger M."/>
            <person name="Haynes E."/>
            <person name="Elpinstone J.G."/>
            <person name="Noble R."/>
            <person name="Van Der Wolf J."/>
        </authorList>
    </citation>
    <scope>NUCLEOTIDE SEQUENCE [LARGE SCALE GENOMIC DNA]</scope>
    <source>
        <strain evidence="5 6">IPO3738</strain>
    </source>
</reference>
<evidence type="ECO:0000256" key="3">
    <source>
        <dbReference type="SAM" id="SignalP"/>
    </source>
</evidence>
<dbReference type="Gene3D" id="2.130.10.10">
    <property type="entry name" value="YVTN repeat-like/Quinoprotein amine dehydrogenase"/>
    <property type="match status" value="2"/>
</dbReference>
<dbReference type="InterPro" id="IPR036278">
    <property type="entry name" value="Sialidase_sf"/>
</dbReference>
<dbReference type="SUPFAM" id="SSF50939">
    <property type="entry name" value="Sialidases"/>
    <property type="match status" value="1"/>
</dbReference>
<name>A0A7Y7XZC3_9PSED</name>
<dbReference type="PANTHER" id="PTHR47199">
    <property type="entry name" value="PHOTOSYSTEM II STABILITY/ASSEMBLY FACTOR HCF136, CHLOROPLASTIC"/>
    <property type="match status" value="1"/>
</dbReference>
<dbReference type="InterPro" id="IPR015943">
    <property type="entry name" value="WD40/YVTN_repeat-like_dom_sf"/>
</dbReference>
<protein>
    <recommendedName>
        <fullName evidence="4">Photosynthesis system II assembly factor Ycf48/Hcf136-like domain-containing protein</fullName>
    </recommendedName>
</protein>
<dbReference type="InterPro" id="IPR028203">
    <property type="entry name" value="PSII_CF48-like_dom"/>
</dbReference>
<sequence length="355" mass="37195">MTGPFHWLALGMLGISLAARAGEAPVSDVLLRPALSVSAPTRAVLIDIARAGQRLVAVGEHGLILLSDDSGQHWRQAAVPTSVSLTAVSFPTAEQGWAVGHAGMVLHSADGGESWSVQLDGNAAAQRVLDAVADPSGDTPQYQRQLKVARGLVAEGADKPLLAVHFSDERQGTVVGAFGLILHTVDGGVTWQSWVDRLDNPAGNHLYAIAGQGRRIYLAGEQGLVLMSEDAGAHFVRLPSPYEGSFFTLNLAADGDVLVAGLRGNAWRSSDQGQHWTPLENSFGSSLVAARLLESGGVVLADQSGRLLSATEGGPLHEQSPSAGMAVASLTRAPDGRWVVVGARGIKRLEQVKLQ</sequence>
<keyword evidence="3" id="KW-0732">Signal</keyword>
<dbReference type="EMBL" id="JACAQE010000002">
    <property type="protein sequence ID" value="NWC13882.1"/>
    <property type="molecule type" value="Genomic_DNA"/>
</dbReference>
<dbReference type="RefSeq" id="WP_103032915.1">
    <property type="nucleotide sequence ID" value="NZ_JACAQE010000002.1"/>
</dbReference>
<dbReference type="GO" id="GO:0015979">
    <property type="term" value="P:photosynthesis"/>
    <property type="evidence" value="ECO:0007669"/>
    <property type="project" value="UniProtKB-KW"/>
</dbReference>
<dbReference type="Pfam" id="PF14870">
    <property type="entry name" value="PSII_BNR"/>
    <property type="match status" value="2"/>
</dbReference>
<evidence type="ECO:0000256" key="1">
    <source>
        <dbReference type="ARBA" id="ARBA00022531"/>
    </source>
</evidence>
<dbReference type="GO" id="GO:0009523">
    <property type="term" value="C:photosystem II"/>
    <property type="evidence" value="ECO:0007669"/>
    <property type="project" value="UniProtKB-KW"/>
</dbReference>
<feature type="domain" description="Photosynthesis system II assembly factor Ycf48/Hcf136-like" evidence="4">
    <location>
        <begin position="158"/>
        <end position="345"/>
    </location>
</feature>
<evidence type="ECO:0000313" key="5">
    <source>
        <dbReference type="EMBL" id="NWC13882.1"/>
    </source>
</evidence>
<organism evidence="5 6">
    <name type="scientific">Pseudomonas gingeri</name>
    <dbReference type="NCBI Taxonomy" id="117681"/>
    <lineage>
        <taxon>Bacteria</taxon>
        <taxon>Pseudomonadati</taxon>
        <taxon>Pseudomonadota</taxon>
        <taxon>Gammaproteobacteria</taxon>
        <taxon>Pseudomonadales</taxon>
        <taxon>Pseudomonadaceae</taxon>
        <taxon>Pseudomonas</taxon>
    </lineage>
</organism>
<dbReference type="Proteomes" id="UP000517547">
    <property type="component" value="Unassembled WGS sequence"/>
</dbReference>
<feature type="signal peptide" evidence="3">
    <location>
        <begin position="1"/>
        <end position="21"/>
    </location>
</feature>
<keyword evidence="2" id="KW-0604">Photosystem II</keyword>
<evidence type="ECO:0000256" key="2">
    <source>
        <dbReference type="ARBA" id="ARBA00023276"/>
    </source>
</evidence>
<feature type="domain" description="Photosynthesis system II assembly factor Ycf48/Hcf136-like" evidence="4">
    <location>
        <begin position="37"/>
        <end position="118"/>
    </location>
</feature>
<evidence type="ECO:0000313" key="6">
    <source>
        <dbReference type="Proteomes" id="UP000517547"/>
    </source>
</evidence>
<feature type="chain" id="PRO_5030681668" description="Photosynthesis system II assembly factor Ycf48/Hcf136-like domain-containing protein" evidence="3">
    <location>
        <begin position="22"/>
        <end position="355"/>
    </location>
</feature>
<dbReference type="AlphaFoldDB" id="A0A7Y7XZC3"/>
<gene>
    <name evidence="5" type="ORF">HX845_09530</name>
</gene>
<comment type="caution">
    <text evidence="5">The sequence shown here is derived from an EMBL/GenBank/DDBJ whole genome shotgun (WGS) entry which is preliminary data.</text>
</comment>
<dbReference type="PANTHER" id="PTHR47199:SF2">
    <property type="entry name" value="PHOTOSYSTEM II STABILITY_ASSEMBLY FACTOR HCF136, CHLOROPLASTIC"/>
    <property type="match status" value="1"/>
</dbReference>
<proteinExistence type="predicted"/>